<dbReference type="InterPro" id="IPR001296">
    <property type="entry name" value="Glyco_trans_1"/>
</dbReference>
<dbReference type="InterPro" id="IPR050194">
    <property type="entry name" value="Glycosyltransferase_grp1"/>
</dbReference>
<accession>A0A3S2U2F6</accession>
<keyword evidence="3" id="KW-1185">Reference proteome</keyword>
<dbReference type="SUPFAM" id="SSF53756">
    <property type="entry name" value="UDP-Glycosyltransferase/glycogen phosphorylase"/>
    <property type="match status" value="1"/>
</dbReference>
<dbReference type="EMBL" id="SACJ01000005">
    <property type="protein sequence ID" value="RVT75900.1"/>
    <property type="molecule type" value="Genomic_DNA"/>
</dbReference>
<evidence type="ECO:0000313" key="3">
    <source>
        <dbReference type="Proteomes" id="UP000285211"/>
    </source>
</evidence>
<dbReference type="AlphaFoldDB" id="A0A3S2U2F6"/>
<keyword evidence="2" id="KW-0808">Transferase</keyword>
<dbReference type="Pfam" id="PF00534">
    <property type="entry name" value="Glycos_transf_1"/>
    <property type="match status" value="1"/>
</dbReference>
<dbReference type="Proteomes" id="UP000285211">
    <property type="component" value="Unassembled WGS sequence"/>
</dbReference>
<comment type="caution">
    <text evidence="2">The sequence shown here is derived from an EMBL/GenBank/DDBJ whole genome shotgun (WGS) entry which is preliminary data.</text>
</comment>
<dbReference type="GO" id="GO:0016757">
    <property type="term" value="F:glycosyltransferase activity"/>
    <property type="evidence" value="ECO:0007669"/>
    <property type="project" value="InterPro"/>
</dbReference>
<dbReference type="CDD" id="cd03801">
    <property type="entry name" value="GT4_PimA-like"/>
    <property type="match status" value="1"/>
</dbReference>
<proteinExistence type="predicted"/>
<reference evidence="2 3" key="1">
    <citation type="submission" date="2019-01" db="EMBL/GenBank/DDBJ databases">
        <authorList>
            <person name="Chen W.-M."/>
        </authorList>
    </citation>
    <scope>NUCLEOTIDE SEQUENCE [LARGE SCALE GENOMIC DNA]</scope>
    <source>
        <strain evidence="2 3">BBQ-12</strain>
    </source>
</reference>
<dbReference type="RefSeq" id="WP_128195340.1">
    <property type="nucleotide sequence ID" value="NZ_SACJ01000005.1"/>
</dbReference>
<evidence type="ECO:0000259" key="1">
    <source>
        <dbReference type="Pfam" id="PF00534"/>
    </source>
</evidence>
<evidence type="ECO:0000313" key="2">
    <source>
        <dbReference type="EMBL" id="RVT75900.1"/>
    </source>
</evidence>
<gene>
    <name evidence="2" type="ORF">EOD40_10620</name>
</gene>
<protein>
    <submittedName>
        <fullName evidence="2">Glycosyltransferase</fullName>
    </submittedName>
</protein>
<feature type="domain" description="Glycosyl transferase family 1" evidence="1">
    <location>
        <begin position="190"/>
        <end position="345"/>
    </location>
</feature>
<name>A0A3S2U2F6_9FLAO</name>
<dbReference type="OrthoDB" id="1395864at2"/>
<organism evidence="2 3">
    <name type="scientific">Flavobacterium sufflavum</name>
    <dbReference type="NCBI Taxonomy" id="1921138"/>
    <lineage>
        <taxon>Bacteria</taxon>
        <taxon>Pseudomonadati</taxon>
        <taxon>Bacteroidota</taxon>
        <taxon>Flavobacteriia</taxon>
        <taxon>Flavobacteriales</taxon>
        <taxon>Flavobacteriaceae</taxon>
        <taxon>Flavobacterium</taxon>
    </lineage>
</organism>
<dbReference type="Gene3D" id="3.40.50.2000">
    <property type="entry name" value="Glycogen Phosphorylase B"/>
    <property type="match status" value="2"/>
</dbReference>
<sequence length="373" mass="42919">MKFLIVTHVAHTIEQQQYYGYAPYVREMNIWLKYVDELIVVAPLESTKPTAIDSFYKHKNIDFRKVSHLSFTNLKNTISSIFKLPKILLEIVLAMKQSDHIHLRCPGNMGLLACIVQLFFPSKPKTAKYAGNWDLNSKQPWSYRLQKWILSNTFLTRNMEVLVYGEWPNQSRNIKSFFTATYAEKEKEVVEKTINPDAKIKLMFVGSLVEGKNPLYAIQLLEQLRQTNKNVVLDIYGEGVLRVSLENYIEVNNLEEYIVLHGNQNKEVLKKAYQYSHFVVLPSKSEGWPKVIAEGMFWGAVPLATAVSCISAMLDQGKRGLLLEMDLEKDMAAINQLINNPMDFESKSKAAMDWSGNYTLDFFENEIQKLLQA</sequence>
<dbReference type="PANTHER" id="PTHR45947:SF3">
    <property type="entry name" value="SULFOQUINOVOSYL TRANSFERASE SQD2"/>
    <property type="match status" value="1"/>
</dbReference>
<dbReference type="PANTHER" id="PTHR45947">
    <property type="entry name" value="SULFOQUINOVOSYL TRANSFERASE SQD2"/>
    <property type="match status" value="1"/>
</dbReference>